<keyword evidence="3" id="KW-0611">Plant defense</keyword>
<reference evidence="6" key="1">
    <citation type="submission" date="2025-08" db="UniProtKB">
        <authorList>
            <consortium name="RefSeq"/>
        </authorList>
    </citation>
    <scope>IDENTIFICATION</scope>
</reference>
<accession>A0A6P5T6K1</accession>
<keyword evidence="5" id="KW-1185">Reference proteome</keyword>
<dbReference type="SUPFAM" id="SSF52058">
    <property type="entry name" value="L domain-like"/>
    <property type="match status" value="1"/>
</dbReference>
<dbReference type="FunFam" id="1.10.10.10:FF:000322">
    <property type="entry name" value="Probable disease resistance protein At1g63360"/>
    <property type="match status" value="1"/>
</dbReference>
<feature type="domain" description="AAA+ ATPase" evidence="4">
    <location>
        <begin position="242"/>
        <end position="404"/>
    </location>
</feature>
<dbReference type="Gene3D" id="3.80.10.10">
    <property type="entry name" value="Ribonuclease Inhibitor"/>
    <property type="match status" value="1"/>
</dbReference>
<dbReference type="InterPro" id="IPR002182">
    <property type="entry name" value="NB-ARC"/>
</dbReference>
<dbReference type="AlphaFoldDB" id="A0A6P5T6K1"/>
<evidence type="ECO:0000313" key="5">
    <source>
        <dbReference type="Proteomes" id="UP000515124"/>
    </source>
</evidence>
<dbReference type="Gene3D" id="1.20.5.4130">
    <property type="match status" value="1"/>
</dbReference>
<dbReference type="InterPro" id="IPR055414">
    <property type="entry name" value="LRR_R13L4/SHOC2-like"/>
</dbReference>
<keyword evidence="2" id="KW-0547">Nucleotide-binding</keyword>
<name>A0A6P5T6K1_PRUAV</name>
<protein>
    <submittedName>
        <fullName evidence="6">Disease resistance protein At1g50180</fullName>
    </submittedName>
</protein>
<evidence type="ECO:0000313" key="6">
    <source>
        <dbReference type="RefSeq" id="XP_021822787.1"/>
    </source>
</evidence>
<dbReference type="InterPro" id="IPR042197">
    <property type="entry name" value="Apaf_helical"/>
</dbReference>
<dbReference type="InterPro" id="IPR038005">
    <property type="entry name" value="RX-like_CC"/>
</dbReference>
<dbReference type="InterPro" id="IPR032675">
    <property type="entry name" value="LRR_dom_sf"/>
</dbReference>
<dbReference type="GeneID" id="110764179"/>
<dbReference type="InterPro" id="IPR003593">
    <property type="entry name" value="AAA+_ATPase"/>
</dbReference>
<proteinExistence type="predicted"/>
<dbReference type="CDD" id="cd14798">
    <property type="entry name" value="RX-CC_like"/>
    <property type="match status" value="1"/>
</dbReference>
<dbReference type="Gene3D" id="3.40.50.300">
    <property type="entry name" value="P-loop containing nucleotide triphosphate hydrolases"/>
    <property type="match status" value="2"/>
</dbReference>
<dbReference type="FunFam" id="1.10.8.430:FF:000003">
    <property type="entry name" value="Probable disease resistance protein At5g66910"/>
    <property type="match status" value="1"/>
</dbReference>
<dbReference type="GO" id="GO:0098542">
    <property type="term" value="P:defense response to other organism"/>
    <property type="evidence" value="ECO:0007669"/>
    <property type="project" value="TreeGrafter"/>
</dbReference>
<dbReference type="FunFam" id="3.40.50.300:FF:001091">
    <property type="entry name" value="Probable disease resistance protein At1g61300"/>
    <property type="match status" value="2"/>
</dbReference>
<dbReference type="InterPro" id="IPR044974">
    <property type="entry name" value="Disease_R_plants"/>
</dbReference>
<dbReference type="Pfam" id="PF18052">
    <property type="entry name" value="Rx_N"/>
    <property type="match status" value="1"/>
</dbReference>
<organism evidence="5 6">
    <name type="scientific">Prunus avium</name>
    <name type="common">Cherry</name>
    <name type="synonym">Cerasus avium</name>
    <dbReference type="NCBI Taxonomy" id="42229"/>
    <lineage>
        <taxon>Eukaryota</taxon>
        <taxon>Viridiplantae</taxon>
        <taxon>Streptophyta</taxon>
        <taxon>Embryophyta</taxon>
        <taxon>Tracheophyta</taxon>
        <taxon>Spermatophyta</taxon>
        <taxon>Magnoliopsida</taxon>
        <taxon>eudicotyledons</taxon>
        <taxon>Gunneridae</taxon>
        <taxon>Pentapetalae</taxon>
        <taxon>rosids</taxon>
        <taxon>fabids</taxon>
        <taxon>Rosales</taxon>
        <taxon>Rosaceae</taxon>
        <taxon>Amygdaloideae</taxon>
        <taxon>Amygdaleae</taxon>
        <taxon>Prunus</taxon>
    </lineage>
</organism>
<dbReference type="InterPro" id="IPR058922">
    <property type="entry name" value="WHD_DRP"/>
</dbReference>
<dbReference type="InterPro" id="IPR036388">
    <property type="entry name" value="WH-like_DNA-bd_sf"/>
</dbReference>
<dbReference type="InterPro" id="IPR027417">
    <property type="entry name" value="P-loop_NTPase"/>
</dbReference>
<evidence type="ECO:0000256" key="3">
    <source>
        <dbReference type="ARBA" id="ARBA00022821"/>
    </source>
</evidence>
<dbReference type="InterPro" id="IPR041118">
    <property type="entry name" value="Rx_N"/>
</dbReference>
<dbReference type="Pfam" id="PF23598">
    <property type="entry name" value="LRR_14"/>
    <property type="match status" value="1"/>
</dbReference>
<dbReference type="PANTHER" id="PTHR23155">
    <property type="entry name" value="DISEASE RESISTANCE PROTEIN RP"/>
    <property type="match status" value="1"/>
</dbReference>
<evidence type="ECO:0000256" key="2">
    <source>
        <dbReference type="ARBA" id="ARBA00022741"/>
    </source>
</evidence>
<feature type="domain" description="AAA+ ATPase" evidence="4">
    <location>
        <begin position="440"/>
        <end position="602"/>
    </location>
</feature>
<dbReference type="PANTHER" id="PTHR23155:SF1185">
    <property type="entry name" value="DISEASE RESISTANCE RPP8-LIKE PROTEIN 3-RELATED"/>
    <property type="match status" value="1"/>
</dbReference>
<dbReference type="SUPFAM" id="SSF52540">
    <property type="entry name" value="P-loop containing nucleoside triphosphate hydrolases"/>
    <property type="match status" value="2"/>
</dbReference>
<dbReference type="KEGG" id="pavi:110764179"/>
<sequence length="1177" mass="134563">MAEGIVSIVLEGLSNPIIQELKSLKSVGGKVQSAQTQLQFMQAYLKDADASQGRNEAIRIWVARVRDAAYDLEDVIETYVLKVAFKRKPNLLTRVTGIFIRGVNLYQIGSDIEKITTEISELRSSLPGDLRESGEDAIETYVLKVAFKRKPNVLTWFIGIFIKGVNLHRIGSDIEKITTKISQLSLIMPSFNLHQTRESGGDTFFQRQQERRIAYPHIVDPHVVGLAPGTEILATHLIKEKGPRVVSIWGMGGLGKTTLAKQVYHHGDIKRHFDCFAWVCISQQCQAREVLEEILTKLISPTNEERKKIAKMKIDEIAEKLWNTQRYRKCLVVLDDIWTSDAWSSLQAGFPMNEETGSRILLTTRNKEVASYADKNGFLFELQSLNDDESWELFEKIAMFGPEDTNHKIYEHKKELGREMLQRCKGLPLALATHLIKEKGPRVVSIWGMGGLGKTTLAKQVYHHGDIKRHFDCFAWVCISQQCQAREVLEEILTKLISPTNEERKKIAKMKIDEIAEKLWNTQRYRKCLVVLDDIWTSDAWSSLQAGFPMNEETGSRILLTTRNKEVASYADKNGFLFELQSLNDDESWELFEKIAMFGPEDTNHKIYEHKKELGREMLQRCKGLPLAIKVLAGLLARKDTVDEWNTVHKNVYAYIRRGTDLGPDYKGEGYEGVSWVLELSYDNLPYYLKLCFLYLAHFLEDYEIPVSTLTKLWMAEGFISSASVEVMEDVSYMCLSELVGRCMVQVGKQGSNKKIKTCHLHDLMRDLCMLKAKEGNLLHIINYSADVEIKQTPNGRVRRLAIYLDKKVDIYGLGKDENYGHVRSLLFSASIYFMNSKVLQSPLKNFTLLRVLKFEGIRSGVFKLPHEIGNLVHLRFLSVKDSNFHALPSSIANLVCLQTLDLRSIDRDFKIPNGNMFSKMEKLRHIYLPRYHSARRLLFATEAVNMHTVVNICIQASSDLDDFVKLINLRKLGVNIFDGGDKKEKGTNIIFKHLHSLSVGSGWFEPIPWNIVLSCPNIYKLRLYGVIRELPKELMCHEKLTKLTLINFGNLEDDHIKVLEKLPSLRMLFARFGYFPALLVCSKGGFPLLEFLSLAKLTALKEWKVEKGAMPRLCRLHIEECLDLKAVPDGLQYITTLKELTINEMRSEFCSRLGDGGEDFYKIQHVQSVIITNIWA</sequence>
<dbReference type="GO" id="GO:0043531">
    <property type="term" value="F:ADP binding"/>
    <property type="evidence" value="ECO:0007669"/>
    <property type="project" value="InterPro"/>
</dbReference>
<dbReference type="Pfam" id="PF23559">
    <property type="entry name" value="WHD_DRP"/>
    <property type="match status" value="1"/>
</dbReference>
<dbReference type="Pfam" id="PF00931">
    <property type="entry name" value="NB-ARC"/>
    <property type="match status" value="2"/>
</dbReference>
<dbReference type="Gene3D" id="1.10.10.10">
    <property type="entry name" value="Winged helix-like DNA-binding domain superfamily/Winged helix DNA-binding domain"/>
    <property type="match status" value="1"/>
</dbReference>
<evidence type="ECO:0000256" key="1">
    <source>
        <dbReference type="ARBA" id="ARBA00022737"/>
    </source>
</evidence>
<keyword evidence="1" id="KW-0677">Repeat</keyword>
<dbReference type="SMART" id="SM00382">
    <property type="entry name" value="AAA"/>
    <property type="match status" value="2"/>
</dbReference>
<dbReference type="Proteomes" id="UP000515124">
    <property type="component" value="Unplaced"/>
</dbReference>
<gene>
    <name evidence="6" type="primary">LOC110764179</name>
</gene>
<dbReference type="RefSeq" id="XP_021822787.1">
    <property type="nucleotide sequence ID" value="XM_021967095.1"/>
</dbReference>
<dbReference type="Gene3D" id="1.10.8.430">
    <property type="entry name" value="Helical domain of apoptotic protease-activating factors"/>
    <property type="match status" value="1"/>
</dbReference>
<evidence type="ECO:0000259" key="4">
    <source>
        <dbReference type="SMART" id="SM00382"/>
    </source>
</evidence>
<dbReference type="PRINTS" id="PR00364">
    <property type="entry name" value="DISEASERSIST"/>
</dbReference>